<feature type="domain" description="ART-PolyVal-like" evidence="1">
    <location>
        <begin position="11"/>
        <end position="143"/>
    </location>
</feature>
<dbReference type="Proteomes" id="UP000250443">
    <property type="component" value="Unassembled WGS sequence"/>
</dbReference>
<accession>A0A2X2CCD2</accession>
<evidence type="ECO:0000259" key="1">
    <source>
        <dbReference type="Pfam" id="PF18760"/>
    </source>
</evidence>
<dbReference type="EMBL" id="UAUF01000010">
    <property type="protein sequence ID" value="SPZ05004.1"/>
    <property type="molecule type" value="Genomic_DNA"/>
</dbReference>
<dbReference type="InterPro" id="IPR049522">
    <property type="entry name" value="ART-PolyVal_dom"/>
</dbReference>
<name>A0A2X2CCD2_PSELU</name>
<dbReference type="GeneID" id="300270100"/>
<reference evidence="2 3" key="1">
    <citation type="submission" date="2018-06" db="EMBL/GenBank/DDBJ databases">
        <authorList>
            <consortium name="Pathogen Informatics"/>
            <person name="Doyle S."/>
        </authorList>
    </citation>
    <scope>NUCLEOTIDE SEQUENCE [LARGE SCALE GENOMIC DNA]</scope>
    <source>
        <strain evidence="2 3">NCTC11842</strain>
    </source>
</reference>
<protein>
    <recommendedName>
        <fullName evidence="1">ART-PolyVal-like domain-containing protein</fullName>
    </recommendedName>
</protein>
<dbReference type="RefSeq" id="WP_083397973.1">
    <property type="nucleotide sequence ID" value="NZ_DALZQD010000020.1"/>
</dbReference>
<proteinExistence type="predicted"/>
<organism evidence="2 3">
    <name type="scientific">Pseudomonas luteola</name>
    <dbReference type="NCBI Taxonomy" id="47886"/>
    <lineage>
        <taxon>Bacteria</taxon>
        <taxon>Pseudomonadati</taxon>
        <taxon>Pseudomonadota</taxon>
        <taxon>Gammaproteobacteria</taxon>
        <taxon>Pseudomonadales</taxon>
        <taxon>Pseudomonadaceae</taxon>
        <taxon>Pseudomonas</taxon>
    </lineage>
</organism>
<gene>
    <name evidence="2" type="ORF">NCTC11842_01525</name>
</gene>
<evidence type="ECO:0000313" key="3">
    <source>
        <dbReference type="Proteomes" id="UP000250443"/>
    </source>
</evidence>
<sequence length="161" mass="17592">MRKPNQLFPVLRCFHGTAANFTVFHPSERGSFGSGIYAAVDEAAAKEYAAGAFLLTLDMRLQNPYRYSASFEHSVDLDSAAIGLVQTLFNEEQAGALIQAAIATDGYFGEEIQRALKARGYDGIIATYEDGSQEALCFSPEQVTILDRQTITHELSASFNP</sequence>
<dbReference type="AlphaFoldDB" id="A0A2X2CCD2"/>
<evidence type="ECO:0000313" key="2">
    <source>
        <dbReference type="EMBL" id="SPZ05004.1"/>
    </source>
</evidence>
<dbReference type="Pfam" id="PF18760">
    <property type="entry name" value="ART-PolyVal"/>
    <property type="match status" value="1"/>
</dbReference>